<accession>A0ABT1BYU9</accession>
<sequence length="551" mass="60770">MEDRAMPKSSLTLLSERLVEKHHLDPATADNFVKNLLEVINQGLQQDKVVKIKGWGTLKVIHVHDRESVDVNTGERIVIEGRDKLTFTPESVLKEIVNKPFEQFETVVVNDGVDFDSIDQKFADDTSLEGVNDDEGGDVDTEENPLPSAEGLSKISEDRPEISTPEKAAPVPDAPESEDSDEGEKADQTDTESPAPSSPILENIPQEKAPFLKETGKADVPTQEKPEVKEPVFSLEDDRSEKESAPVVEKPESKGSTFSLEDDRTVQEKTPTANEQEVKEPVFSLADEDSPETDTPNSEEQDVQSASVSLDKKQEIKENTPIVDKQNGEEEPSAETEPMPAKEQVVKTESSSLQEDQTAQGTTTITDKQGHEDTPLSTDESERSHQHHIGHVSMPSYLIFITAFLFLALIAGLVGLSYQYGRLVSEYNLVSSKIHHLESAVSMVPSKPAPKPRAQKRVLPPAAPKTDTVAKKTQTKSFPSYDSDPRVRTGAYRIIGIDKVVTVKKGQTISGLSRTYLGNGMECYVEAVNGITEVKEGQKVRIPKLELKKRR</sequence>
<feature type="transmembrane region" description="Helical" evidence="5">
    <location>
        <begin position="397"/>
        <end position="418"/>
    </location>
</feature>
<feature type="compositionally biased region" description="Acidic residues" evidence="4">
    <location>
        <begin position="286"/>
        <end position="302"/>
    </location>
</feature>
<comment type="similarity">
    <text evidence="1 3">Belongs to the bacterial histone-like protein family.</text>
</comment>
<reference evidence="6 7" key="1">
    <citation type="submission" date="2022-06" db="EMBL/GenBank/DDBJ databases">
        <title>A taxonomic note on the genus Prevotella: Description of four novel genera and emended description of the genera Hallella and Xylanibacter.</title>
        <authorList>
            <person name="Hitch T.C.A."/>
        </authorList>
    </citation>
    <scope>NUCLEOTIDE SEQUENCE [LARGE SCALE GENOMIC DNA]</scope>
    <source>
        <strain evidence="6 7">DSM 100619</strain>
    </source>
</reference>
<keyword evidence="2 6" id="KW-0238">DNA-binding</keyword>
<feature type="region of interest" description="Disordered" evidence="4">
    <location>
        <begin position="463"/>
        <end position="482"/>
    </location>
</feature>
<comment type="caution">
    <text evidence="6">The sequence shown here is derived from an EMBL/GenBank/DDBJ whole genome shotgun (WGS) entry which is preliminary data.</text>
</comment>
<evidence type="ECO:0000256" key="2">
    <source>
        <dbReference type="ARBA" id="ARBA00023125"/>
    </source>
</evidence>
<name>A0ABT1BYU9_9BACT</name>
<dbReference type="InterPro" id="IPR010992">
    <property type="entry name" value="IHF-like_DNA-bd_dom_sf"/>
</dbReference>
<protein>
    <submittedName>
        <fullName evidence="6">HU family DNA-binding protein</fullName>
    </submittedName>
</protein>
<dbReference type="Proteomes" id="UP001204015">
    <property type="component" value="Unassembled WGS sequence"/>
</dbReference>
<dbReference type="EMBL" id="JAMXLY010000045">
    <property type="protein sequence ID" value="MCO6026259.1"/>
    <property type="molecule type" value="Genomic_DNA"/>
</dbReference>
<evidence type="ECO:0000256" key="3">
    <source>
        <dbReference type="RuleBase" id="RU003939"/>
    </source>
</evidence>
<proteinExistence type="inferred from homology"/>
<organism evidence="6 7">
    <name type="scientific">Segatella cerevisiae</name>
    <dbReference type="NCBI Taxonomy" id="2053716"/>
    <lineage>
        <taxon>Bacteria</taxon>
        <taxon>Pseudomonadati</taxon>
        <taxon>Bacteroidota</taxon>
        <taxon>Bacteroidia</taxon>
        <taxon>Bacteroidales</taxon>
        <taxon>Prevotellaceae</taxon>
        <taxon>Segatella</taxon>
    </lineage>
</organism>
<dbReference type="Pfam" id="PF00216">
    <property type="entry name" value="Bac_DNA_binding"/>
    <property type="match status" value="1"/>
</dbReference>
<feature type="compositionally biased region" description="Basic and acidic residues" evidence="4">
    <location>
        <begin position="368"/>
        <end position="384"/>
    </location>
</feature>
<evidence type="ECO:0000256" key="4">
    <source>
        <dbReference type="SAM" id="MobiDB-lite"/>
    </source>
</evidence>
<dbReference type="SUPFAM" id="SSF47729">
    <property type="entry name" value="IHF-like DNA-binding proteins"/>
    <property type="match status" value="1"/>
</dbReference>
<keyword evidence="7" id="KW-1185">Reference proteome</keyword>
<dbReference type="PANTHER" id="PTHR33175">
    <property type="entry name" value="DNA-BINDING PROTEIN HU"/>
    <property type="match status" value="1"/>
</dbReference>
<keyword evidence="5" id="KW-0812">Transmembrane</keyword>
<keyword evidence="5" id="KW-0472">Membrane</keyword>
<dbReference type="PANTHER" id="PTHR33175:SF2">
    <property type="entry name" value="INTEGRATION HOST FACTOR SUBUNIT ALPHA"/>
    <property type="match status" value="1"/>
</dbReference>
<evidence type="ECO:0000313" key="6">
    <source>
        <dbReference type="EMBL" id="MCO6026259.1"/>
    </source>
</evidence>
<dbReference type="RefSeq" id="WP_252761614.1">
    <property type="nucleotide sequence ID" value="NZ_JAMXLY010000045.1"/>
</dbReference>
<dbReference type="Gene3D" id="4.10.520.10">
    <property type="entry name" value="IHF-like DNA-binding proteins"/>
    <property type="match status" value="1"/>
</dbReference>
<evidence type="ECO:0000256" key="5">
    <source>
        <dbReference type="SAM" id="Phobius"/>
    </source>
</evidence>
<feature type="compositionally biased region" description="Basic and acidic residues" evidence="4">
    <location>
        <begin position="210"/>
        <end position="253"/>
    </location>
</feature>
<feature type="compositionally biased region" description="Polar residues" evidence="4">
    <location>
        <begin position="347"/>
        <end position="367"/>
    </location>
</feature>
<feature type="compositionally biased region" description="Polar residues" evidence="4">
    <location>
        <begin position="471"/>
        <end position="480"/>
    </location>
</feature>
<dbReference type="InterPro" id="IPR000119">
    <property type="entry name" value="Hist_DNA-bd"/>
</dbReference>
<dbReference type="GO" id="GO:0003677">
    <property type="term" value="F:DNA binding"/>
    <property type="evidence" value="ECO:0007669"/>
    <property type="project" value="UniProtKB-KW"/>
</dbReference>
<evidence type="ECO:0000313" key="7">
    <source>
        <dbReference type="Proteomes" id="UP001204015"/>
    </source>
</evidence>
<feature type="region of interest" description="Disordered" evidence="4">
    <location>
        <begin position="124"/>
        <end position="387"/>
    </location>
</feature>
<dbReference type="SMART" id="SM00411">
    <property type="entry name" value="BHL"/>
    <property type="match status" value="1"/>
</dbReference>
<feature type="compositionally biased region" description="Acidic residues" evidence="4">
    <location>
        <begin position="131"/>
        <end position="143"/>
    </location>
</feature>
<keyword evidence="5" id="KW-1133">Transmembrane helix</keyword>
<evidence type="ECO:0000256" key="1">
    <source>
        <dbReference type="ARBA" id="ARBA00010529"/>
    </source>
</evidence>
<gene>
    <name evidence="6" type="ORF">NG821_10475</name>
</gene>